<sequence>MANLAESSIWETGVYQIEENDPVHGGANGITNRPTKQLANRTVWLKNELASSVQAINANLTSLSTNKADKTLNLVAGNGLTGGGTLQANRTITLGTPSQITASTTNSVTATSHTHAIDKASTTTQGIVQLNDTLVSTATDQALTANQGKVLNDKITATDAKADTKANQATAITAGNGLTGGGTLQANRTLTLGTPSQITASSTNAVTATSHTHAIDKASTTVAGVVQLVDNLTTDDAAKALTAKQGKVLNDKIDNKDSLKTIDWVADKSSNYQLTGFYRANAIMMGSDALPAMEMHITHPTSPGNGNARGIGFAYGPRFDLSTTAWDAQGVYLGQKTILTELNGVMLSDKSNSIELDDAGKVATSKAVYTLNQAKLDKAANAVSASRLATARTINGVAFDGTANITIADNTKAPAVHRHNWNEINGKPSTFTPSSHTHSISNITDFDVREITSESLDDITKWGIYAQMANSNATAERKYPVPAEAGTLEVIISTYGLRQRFTTFNTHRHFERRRNNPMTGWENWVEVSNTWDAIRGKPSNLAYTSSNVASATRLQTARTISLTGAVTGSVSFDGSGNVSIGTTLPSIASNVVVMTGTIDHGGTIPLPNGFTESQCKWMVSMHEDNTGNATWDLWESARLRHYGFRCFCDGRIVTAQAYLTGHNSPPGWVNGRANYIIIGVK</sequence>
<keyword evidence="2" id="KW-1185">Reference proteome</keyword>
<proteinExistence type="predicted"/>
<comment type="caution">
    <text evidence="1">The sequence shown here is derived from an EMBL/GenBank/DDBJ whole genome shotgun (WGS) entry which is preliminary data.</text>
</comment>
<dbReference type="RefSeq" id="WP_078253812.1">
    <property type="nucleotide sequence ID" value="NZ_MUYU01000009.1"/>
</dbReference>
<dbReference type="STRING" id="470453.B0680_04240"/>
<dbReference type="Proteomes" id="UP000189800">
    <property type="component" value="Unassembled WGS sequence"/>
</dbReference>
<accession>A0A1T0CQR0</accession>
<dbReference type="EMBL" id="MUYU01000009">
    <property type="protein sequence ID" value="OOS24644.1"/>
    <property type="molecule type" value="Genomic_DNA"/>
</dbReference>
<dbReference type="OrthoDB" id="9810174at2"/>
<name>A0A1T0CQR0_9GAMM</name>
<dbReference type="InterPro" id="IPR054500">
    <property type="entry name" value="Phage_fiber_rpt"/>
</dbReference>
<gene>
    <name evidence="1" type="ORF">B0680_04240</name>
</gene>
<protein>
    <submittedName>
        <fullName evidence="1">Uncharacterized protein</fullName>
    </submittedName>
</protein>
<reference evidence="1 2" key="1">
    <citation type="submission" date="2017-02" db="EMBL/GenBank/DDBJ databases">
        <title>Draft genome sequence of Moraxella pluranimalium CCUG 54913T type strain.</title>
        <authorList>
            <person name="Salva-Serra F."/>
            <person name="Engstrom-Jakobsson H."/>
            <person name="Thorell K."/>
            <person name="Jaen-Luchoro D."/>
            <person name="Gonzales-Siles L."/>
            <person name="Karlsson R."/>
            <person name="Yazdan S."/>
            <person name="Boulund F."/>
            <person name="Johnning A."/>
            <person name="Engstrand L."/>
            <person name="Kristiansson E."/>
            <person name="Moore E."/>
        </authorList>
    </citation>
    <scope>NUCLEOTIDE SEQUENCE [LARGE SCALE GENOMIC DNA]</scope>
    <source>
        <strain evidence="1 2">CCUG 54913</strain>
    </source>
</reference>
<dbReference type="Pfam" id="PF22337">
    <property type="entry name" value="Phage_fiber_rpt"/>
    <property type="match status" value="2"/>
</dbReference>
<evidence type="ECO:0000313" key="1">
    <source>
        <dbReference type="EMBL" id="OOS24644.1"/>
    </source>
</evidence>
<dbReference type="AlphaFoldDB" id="A0A1T0CQR0"/>
<dbReference type="CDD" id="cd19958">
    <property type="entry name" value="pyocin_knob"/>
    <property type="match status" value="1"/>
</dbReference>
<organism evidence="1 2">
    <name type="scientific">Moraxella pluranimalium</name>
    <dbReference type="NCBI Taxonomy" id="470453"/>
    <lineage>
        <taxon>Bacteria</taxon>
        <taxon>Pseudomonadati</taxon>
        <taxon>Pseudomonadota</taxon>
        <taxon>Gammaproteobacteria</taxon>
        <taxon>Moraxellales</taxon>
        <taxon>Moraxellaceae</taxon>
        <taxon>Moraxella</taxon>
    </lineage>
</organism>
<evidence type="ECO:0000313" key="2">
    <source>
        <dbReference type="Proteomes" id="UP000189800"/>
    </source>
</evidence>